<keyword evidence="2" id="KW-0732">Signal</keyword>
<evidence type="ECO:0000313" key="4">
    <source>
        <dbReference type="Proteomes" id="UP001269081"/>
    </source>
</evidence>
<sequence length="55" mass="6059">MKKLFIWGAFALLTTTLFSCTSDEFETEAKKEITPTYADGPGDQPIIVPPPPTKD</sequence>
<evidence type="ECO:0000256" key="1">
    <source>
        <dbReference type="SAM" id="MobiDB-lite"/>
    </source>
</evidence>
<evidence type="ECO:0000256" key="2">
    <source>
        <dbReference type="SAM" id="SignalP"/>
    </source>
</evidence>
<feature type="chain" id="PRO_5046039334" evidence="2">
    <location>
        <begin position="20"/>
        <end position="55"/>
    </location>
</feature>
<reference evidence="3 4" key="1">
    <citation type="submission" date="2023-07" db="EMBL/GenBank/DDBJ databases">
        <title>Sorghum-associated microbial communities from plants grown in Nebraska, USA.</title>
        <authorList>
            <person name="Schachtman D."/>
        </authorList>
    </citation>
    <scope>NUCLEOTIDE SEQUENCE [LARGE SCALE GENOMIC DNA]</scope>
    <source>
        <strain evidence="3 4">4129</strain>
    </source>
</reference>
<dbReference type="Proteomes" id="UP001269081">
    <property type="component" value="Unassembled WGS sequence"/>
</dbReference>
<proteinExistence type="predicted"/>
<protein>
    <submittedName>
        <fullName evidence="3">Uncharacterized protein</fullName>
    </submittedName>
</protein>
<feature type="region of interest" description="Disordered" evidence="1">
    <location>
        <begin position="31"/>
        <end position="55"/>
    </location>
</feature>
<name>A0ABU1YEK4_9FLAO</name>
<feature type="signal peptide" evidence="2">
    <location>
        <begin position="1"/>
        <end position="19"/>
    </location>
</feature>
<keyword evidence="4" id="KW-1185">Reference proteome</keyword>
<organism evidence="3 4">
    <name type="scientific">Flavobacterium piscis</name>
    <dbReference type="NCBI Taxonomy" id="1114874"/>
    <lineage>
        <taxon>Bacteria</taxon>
        <taxon>Pseudomonadati</taxon>
        <taxon>Bacteroidota</taxon>
        <taxon>Flavobacteriia</taxon>
        <taxon>Flavobacteriales</taxon>
        <taxon>Flavobacteriaceae</taxon>
        <taxon>Flavobacterium</taxon>
    </lineage>
</organism>
<dbReference type="RefSeq" id="WP_310284416.1">
    <property type="nucleotide sequence ID" value="NZ_JAVDWQ010000029.1"/>
</dbReference>
<comment type="caution">
    <text evidence="3">The sequence shown here is derived from an EMBL/GenBank/DDBJ whole genome shotgun (WGS) entry which is preliminary data.</text>
</comment>
<accession>A0ABU1YEK4</accession>
<gene>
    <name evidence="3" type="ORF">J2W48_004628</name>
</gene>
<dbReference type="EMBL" id="JAVDWQ010000029">
    <property type="protein sequence ID" value="MDR7212663.1"/>
    <property type="molecule type" value="Genomic_DNA"/>
</dbReference>
<evidence type="ECO:0000313" key="3">
    <source>
        <dbReference type="EMBL" id="MDR7212663.1"/>
    </source>
</evidence>
<dbReference type="PROSITE" id="PS51257">
    <property type="entry name" value="PROKAR_LIPOPROTEIN"/>
    <property type="match status" value="1"/>
</dbReference>